<evidence type="ECO:0000313" key="3">
    <source>
        <dbReference type="Proteomes" id="UP001266305"/>
    </source>
</evidence>
<comment type="caution">
    <text evidence="2">The sequence shown here is derived from an EMBL/GenBank/DDBJ whole genome shotgun (WGS) entry which is preliminary data.</text>
</comment>
<name>A0ABQ9UJT2_SAGOE</name>
<feature type="region of interest" description="Disordered" evidence="1">
    <location>
        <begin position="108"/>
        <end position="141"/>
    </location>
</feature>
<dbReference type="Proteomes" id="UP001266305">
    <property type="component" value="Unassembled WGS sequence"/>
</dbReference>
<accession>A0ABQ9UJT2</accession>
<proteinExistence type="predicted"/>
<evidence type="ECO:0000313" key="2">
    <source>
        <dbReference type="EMBL" id="KAK2097030.1"/>
    </source>
</evidence>
<organism evidence="2 3">
    <name type="scientific">Saguinus oedipus</name>
    <name type="common">Cotton-top tamarin</name>
    <name type="synonym">Oedipomidas oedipus</name>
    <dbReference type="NCBI Taxonomy" id="9490"/>
    <lineage>
        <taxon>Eukaryota</taxon>
        <taxon>Metazoa</taxon>
        <taxon>Chordata</taxon>
        <taxon>Craniata</taxon>
        <taxon>Vertebrata</taxon>
        <taxon>Euteleostomi</taxon>
        <taxon>Mammalia</taxon>
        <taxon>Eutheria</taxon>
        <taxon>Euarchontoglires</taxon>
        <taxon>Primates</taxon>
        <taxon>Haplorrhini</taxon>
        <taxon>Platyrrhini</taxon>
        <taxon>Cebidae</taxon>
        <taxon>Callitrichinae</taxon>
        <taxon>Saguinus</taxon>
    </lineage>
</organism>
<dbReference type="EMBL" id="JASSZA010000012">
    <property type="protein sequence ID" value="KAK2097030.1"/>
    <property type="molecule type" value="Genomic_DNA"/>
</dbReference>
<protein>
    <submittedName>
        <fullName evidence="2">Uncharacterized protein</fullName>
    </submittedName>
</protein>
<reference evidence="2 3" key="1">
    <citation type="submission" date="2023-05" db="EMBL/GenBank/DDBJ databases">
        <title>B98-5 Cell Line De Novo Hybrid Assembly: An Optical Mapping Approach.</title>
        <authorList>
            <person name="Kananen K."/>
            <person name="Auerbach J.A."/>
            <person name="Kautto E."/>
            <person name="Blachly J.S."/>
        </authorList>
    </citation>
    <scope>NUCLEOTIDE SEQUENCE [LARGE SCALE GENOMIC DNA]</scope>
    <source>
        <strain evidence="2">B95-8</strain>
        <tissue evidence="2">Cell line</tissue>
    </source>
</reference>
<sequence length="171" mass="18587">MGETAAGMGRENTQGVSEARPGLRSKFCDTKDFNDGTPLWYSAGGKAALRRKASYLQVMKEEKDSYEPQCFCSWHGVLRKSVGRVELLQPLVALEPLCCSQLAQAGHGGDDSDHLGPPNRQPQRAHPEPSKHTHPDEGLSHDPPTCLMHPVLCEPGQHGRVCVCCMGSGQL</sequence>
<gene>
    <name evidence="2" type="ORF">P7K49_026064</name>
</gene>
<feature type="region of interest" description="Disordered" evidence="1">
    <location>
        <begin position="1"/>
        <end position="20"/>
    </location>
</feature>
<keyword evidence="3" id="KW-1185">Reference proteome</keyword>
<evidence type="ECO:0000256" key="1">
    <source>
        <dbReference type="SAM" id="MobiDB-lite"/>
    </source>
</evidence>
<feature type="compositionally biased region" description="Basic and acidic residues" evidence="1">
    <location>
        <begin position="125"/>
        <end position="140"/>
    </location>
</feature>